<gene>
    <name evidence="1" type="ORF">SLS55_010282</name>
</gene>
<dbReference type="Proteomes" id="UP001430584">
    <property type="component" value="Unassembled WGS sequence"/>
</dbReference>
<evidence type="ECO:0000313" key="1">
    <source>
        <dbReference type="EMBL" id="KAL0253309.1"/>
    </source>
</evidence>
<dbReference type="EMBL" id="JAJVCZ030000012">
    <property type="protein sequence ID" value="KAL0253309.1"/>
    <property type="molecule type" value="Genomic_DNA"/>
</dbReference>
<comment type="caution">
    <text evidence="1">The sequence shown here is derived from an EMBL/GenBank/DDBJ whole genome shotgun (WGS) entry which is preliminary data.</text>
</comment>
<protein>
    <submittedName>
        <fullName evidence="1">Uncharacterized protein</fullName>
    </submittedName>
</protein>
<evidence type="ECO:0000313" key="2">
    <source>
        <dbReference type="Proteomes" id="UP001430584"/>
    </source>
</evidence>
<keyword evidence="2" id="KW-1185">Reference proteome</keyword>
<proteinExistence type="predicted"/>
<dbReference type="RefSeq" id="XP_066627953.1">
    <property type="nucleotide sequence ID" value="XM_066781670.1"/>
</dbReference>
<reference evidence="1 2" key="1">
    <citation type="submission" date="2024-02" db="EMBL/GenBank/DDBJ databases">
        <title>De novo assembly and annotation of 12 fungi associated with fruit tree decline syndrome in Ontario, Canada.</title>
        <authorList>
            <person name="Sulman M."/>
            <person name="Ellouze W."/>
            <person name="Ilyukhin E."/>
        </authorList>
    </citation>
    <scope>NUCLEOTIDE SEQUENCE [LARGE SCALE GENOMIC DNA]</scope>
    <source>
        <strain evidence="1 2">FDS-637</strain>
    </source>
</reference>
<accession>A0ABR3BYR7</accession>
<organism evidence="1 2">
    <name type="scientific">Diplodia seriata</name>
    <dbReference type="NCBI Taxonomy" id="420778"/>
    <lineage>
        <taxon>Eukaryota</taxon>
        <taxon>Fungi</taxon>
        <taxon>Dikarya</taxon>
        <taxon>Ascomycota</taxon>
        <taxon>Pezizomycotina</taxon>
        <taxon>Dothideomycetes</taxon>
        <taxon>Dothideomycetes incertae sedis</taxon>
        <taxon>Botryosphaeriales</taxon>
        <taxon>Botryosphaeriaceae</taxon>
        <taxon>Diplodia</taxon>
    </lineage>
</organism>
<name>A0ABR3BYR7_9PEZI</name>
<sequence>MAQEIADGSRAAIDGMDKARKEAERNLLQTARNIADVAALHGDRLTDAKIKEVLEMGANLTSKGAVSKALKEPRGWLPDQPQPMANVTATYDTDQILQAMNASFGQLRTDIGMDPGFRSWKGSLLILAC</sequence>
<dbReference type="GeneID" id="92014367"/>